<keyword evidence="3 6" id="KW-0812">Transmembrane</keyword>
<feature type="transmembrane region" description="Helical" evidence="6">
    <location>
        <begin position="64"/>
        <end position="89"/>
    </location>
</feature>
<dbReference type="HOGENOM" id="CLU_031275_8_1_3"/>
<dbReference type="InterPro" id="IPR002549">
    <property type="entry name" value="AI-2E-like"/>
</dbReference>
<evidence type="ECO:0000256" key="6">
    <source>
        <dbReference type="SAM" id="Phobius"/>
    </source>
</evidence>
<evidence type="ECO:0000256" key="1">
    <source>
        <dbReference type="ARBA" id="ARBA00004141"/>
    </source>
</evidence>
<dbReference type="PANTHER" id="PTHR21716:SF66">
    <property type="entry name" value="TRANSPORT PROTEIN SLL0063-RELATED"/>
    <property type="match status" value="1"/>
</dbReference>
<name>B8HSD8_CYAP4</name>
<gene>
    <name evidence="7" type="ordered locus">Cyan7425_1877</name>
</gene>
<dbReference type="EMBL" id="CP001344">
    <property type="protein sequence ID" value="ACL44244.1"/>
    <property type="molecule type" value="Genomic_DNA"/>
</dbReference>
<dbReference type="Pfam" id="PF01594">
    <property type="entry name" value="AI-2E_transport"/>
    <property type="match status" value="1"/>
</dbReference>
<evidence type="ECO:0000256" key="4">
    <source>
        <dbReference type="ARBA" id="ARBA00022989"/>
    </source>
</evidence>
<comment type="subcellular location">
    <subcellularLocation>
        <location evidence="1">Membrane</location>
        <topology evidence="1">Multi-pass membrane protein</topology>
    </subcellularLocation>
</comment>
<dbReference type="AlphaFoldDB" id="B8HSD8"/>
<evidence type="ECO:0000256" key="2">
    <source>
        <dbReference type="ARBA" id="ARBA00009773"/>
    </source>
</evidence>
<organism evidence="7">
    <name type="scientific">Cyanothece sp. (strain PCC 7425 / ATCC 29141)</name>
    <dbReference type="NCBI Taxonomy" id="395961"/>
    <lineage>
        <taxon>Bacteria</taxon>
        <taxon>Bacillati</taxon>
        <taxon>Cyanobacteriota</taxon>
        <taxon>Cyanophyceae</taxon>
        <taxon>Gomontiellales</taxon>
        <taxon>Cyanothecaceae</taxon>
        <taxon>Cyanothece</taxon>
    </lineage>
</organism>
<dbReference type="STRING" id="395961.Cyan7425_1877"/>
<proteinExistence type="inferred from homology"/>
<dbReference type="PANTHER" id="PTHR21716">
    <property type="entry name" value="TRANSMEMBRANE PROTEIN"/>
    <property type="match status" value="1"/>
</dbReference>
<feature type="transmembrane region" description="Helical" evidence="6">
    <location>
        <begin position="7"/>
        <end position="24"/>
    </location>
</feature>
<dbReference type="GO" id="GO:0055085">
    <property type="term" value="P:transmembrane transport"/>
    <property type="evidence" value="ECO:0007669"/>
    <property type="project" value="TreeGrafter"/>
</dbReference>
<feature type="transmembrane region" description="Helical" evidence="6">
    <location>
        <begin position="30"/>
        <end position="52"/>
    </location>
</feature>
<keyword evidence="5 6" id="KW-0472">Membrane</keyword>
<dbReference type="GO" id="GO:0016020">
    <property type="term" value="C:membrane"/>
    <property type="evidence" value="ECO:0007669"/>
    <property type="project" value="UniProtKB-SubCell"/>
</dbReference>
<comment type="similarity">
    <text evidence="2">Belongs to the autoinducer-2 exporter (AI-2E) (TC 2.A.86) family.</text>
</comment>
<evidence type="ECO:0000256" key="5">
    <source>
        <dbReference type="ARBA" id="ARBA00023136"/>
    </source>
</evidence>
<accession>B8HSD8</accession>
<feature type="transmembrane region" description="Helical" evidence="6">
    <location>
        <begin position="207"/>
        <end position="234"/>
    </location>
</feature>
<keyword evidence="4 6" id="KW-1133">Transmembrane helix</keyword>
<protein>
    <recommendedName>
        <fullName evidence="8">Permease</fullName>
    </recommendedName>
</protein>
<dbReference type="OrthoDB" id="464097at2"/>
<dbReference type="eggNOG" id="COG0628">
    <property type="taxonomic scope" value="Bacteria"/>
</dbReference>
<evidence type="ECO:0008006" key="8">
    <source>
        <dbReference type="Google" id="ProtNLM"/>
    </source>
</evidence>
<evidence type="ECO:0000313" key="7">
    <source>
        <dbReference type="EMBL" id="ACL44244.1"/>
    </source>
</evidence>
<dbReference type="KEGG" id="cyn:Cyan7425_1877"/>
<feature type="transmembrane region" description="Helical" evidence="6">
    <location>
        <begin position="240"/>
        <end position="263"/>
    </location>
</feature>
<sequence>MLSPSPWLRFGLILPIAALNLWLIGKGVQFFQPLVTIFILAALLAFLLNHPVDWLQTRGWKRSYAVLLTCTLALTLLLGLSLTLIPLVVAELQDLTAALPVLIASSNERLAGVQRWLIYRDLPINLNQWLDQLTATLPDTLNRLSDQLWQIVLETLDSVAEVLLTLVLTFYLLLDGEKIWGGLTQQAFGGRLKPLGRSLQQNLQSYFLGQFTLAALMGTVMILVLLLLGIPFALLLGLGIGLFTLLPFGDVFGMTLVTLAIAVQNPEQGLKVAIAAVIVDQIIDQLVVPRLLGSLVGLRPVWVLAALLVGAKIAGLTGIILAVPLAGFCRSALDGFVEGSTPPNLTRQYHETERI</sequence>
<evidence type="ECO:0000256" key="3">
    <source>
        <dbReference type="ARBA" id="ARBA00022692"/>
    </source>
</evidence>
<feature type="transmembrane region" description="Helical" evidence="6">
    <location>
        <begin position="300"/>
        <end position="323"/>
    </location>
</feature>
<reference evidence="7" key="1">
    <citation type="submission" date="2009-01" db="EMBL/GenBank/DDBJ databases">
        <title>Complete sequence of chromosome Cyanothece sp. PCC 7425.</title>
        <authorList>
            <consortium name="US DOE Joint Genome Institute"/>
            <person name="Lucas S."/>
            <person name="Copeland A."/>
            <person name="Lapidus A."/>
            <person name="Glavina del Rio T."/>
            <person name="Dalin E."/>
            <person name="Tice H."/>
            <person name="Bruce D."/>
            <person name="Goodwin L."/>
            <person name="Pitluck S."/>
            <person name="Sims D."/>
            <person name="Meineke L."/>
            <person name="Brettin T."/>
            <person name="Detter J.C."/>
            <person name="Han C."/>
            <person name="Larimer F."/>
            <person name="Land M."/>
            <person name="Hauser L."/>
            <person name="Kyrpides N."/>
            <person name="Ovchinnikova G."/>
            <person name="Liberton M."/>
            <person name="Stoeckel J."/>
            <person name="Banerjee A."/>
            <person name="Singh A."/>
            <person name="Page L."/>
            <person name="Sato H."/>
            <person name="Zhao L."/>
            <person name="Sherman L."/>
            <person name="Pakrasi H."/>
            <person name="Richardson P."/>
        </authorList>
    </citation>
    <scope>NUCLEOTIDE SEQUENCE</scope>
    <source>
        <strain evidence="7">PCC 7425</strain>
    </source>
</reference>